<protein>
    <submittedName>
        <fullName evidence="4">Uncharacterized protein</fullName>
    </submittedName>
</protein>
<dbReference type="EMBL" id="AMYB01000005">
    <property type="protein sequence ID" value="OAD02006.1"/>
    <property type="molecule type" value="Genomic_DNA"/>
</dbReference>
<organism evidence="4 5">
    <name type="scientific">Mucor lusitanicus CBS 277.49</name>
    <dbReference type="NCBI Taxonomy" id="747725"/>
    <lineage>
        <taxon>Eukaryota</taxon>
        <taxon>Fungi</taxon>
        <taxon>Fungi incertae sedis</taxon>
        <taxon>Mucoromycota</taxon>
        <taxon>Mucoromycotina</taxon>
        <taxon>Mucoromycetes</taxon>
        <taxon>Mucorales</taxon>
        <taxon>Mucorineae</taxon>
        <taxon>Mucoraceae</taxon>
        <taxon>Mucor</taxon>
    </lineage>
</organism>
<proteinExistence type="predicted"/>
<gene>
    <name evidence="4" type="ORF">MUCCIDRAFT_156407</name>
</gene>
<dbReference type="Gene3D" id="1.25.40.20">
    <property type="entry name" value="Ankyrin repeat-containing domain"/>
    <property type="match status" value="1"/>
</dbReference>
<comment type="caution">
    <text evidence="4">The sequence shown here is derived from an EMBL/GenBank/DDBJ whole genome shotgun (WGS) entry which is preliminary data.</text>
</comment>
<dbReference type="VEuPathDB" id="FungiDB:MUCCIDRAFT_156407"/>
<dbReference type="InterPro" id="IPR036770">
    <property type="entry name" value="Ankyrin_rpt-contain_sf"/>
</dbReference>
<dbReference type="Proteomes" id="UP000077051">
    <property type="component" value="Unassembled WGS sequence"/>
</dbReference>
<dbReference type="PROSITE" id="PS50088">
    <property type="entry name" value="ANK_REPEAT"/>
    <property type="match status" value="1"/>
</dbReference>
<dbReference type="STRING" id="747725.A0A168K4Z4"/>
<dbReference type="OrthoDB" id="341259at2759"/>
<dbReference type="SMART" id="SM00248">
    <property type="entry name" value="ANK"/>
    <property type="match status" value="2"/>
</dbReference>
<dbReference type="PANTHER" id="PTHR24201:SF15">
    <property type="entry name" value="ANKYRIN REPEAT DOMAIN-CONTAINING PROTEIN 66"/>
    <property type="match status" value="1"/>
</dbReference>
<feature type="non-terminal residue" evidence="4">
    <location>
        <position position="67"/>
    </location>
</feature>
<sequence length="67" mass="7156">MKTGPNKSTALHEACIIGFTEGIELLLQHPDIDINAVDNQGQTAVHCATQANQTECLRILLSAGARI</sequence>
<keyword evidence="5" id="KW-1185">Reference proteome</keyword>
<dbReference type="AlphaFoldDB" id="A0A168K4Z4"/>
<evidence type="ECO:0000256" key="3">
    <source>
        <dbReference type="PROSITE-ProRule" id="PRU00023"/>
    </source>
</evidence>
<dbReference type="Pfam" id="PF12796">
    <property type="entry name" value="Ank_2"/>
    <property type="match status" value="1"/>
</dbReference>
<dbReference type="InterPro" id="IPR002110">
    <property type="entry name" value="Ankyrin_rpt"/>
</dbReference>
<keyword evidence="1" id="KW-0677">Repeat</keyword>
<feature type="repeat" description="ANK" evidence="3">
    <location>
        <begin position="40"/>
        <end position="67"/>
    </location>
</feature>
<name>A0A168K4Z4_MUCCL</name>
<evidence type="ECO:0000313" key="5">
    <source>
        <dbReference type="Proteomes" id="UP000077051"/>
    </source>
</evidence>
<accession>A0A168K4Z4</accession>
<evidence type="ECO:0000313" key="4">
    <source>
        <dbReference type="EMBL" id="OAD02006.1"/>
    </source>
</evidence>
<reference evidence="4 5" key="1">
    <citation type="submission" date="2015-06" db="EMBL/GenBank/DDBJ databases">
        <title>Expansion of signal transduction pathways in fungi by whole-genome duplication.</title>
        <authorList>
            <consortium name="DOE Joint Genome Institute"/>
            <person name="Corrochano L.M."/>
            <person name="Kuo A."/>
            <person name="Marcet-Houben M."/>
            <person name="Polaino S."/>
            <person name="Salamov A."/>
            <person name="Villalobos J.M."/>
            <person name="Alvarez M.I."/>
            <person name="Avalos J."/>
            <person name="Benito E.P."/>
            <person name="Benoit I."/>
            <person name="Burger G."/>
            <person name="Camino L.P."/>
            <person name="Canovas D."/>
            <person name="Cerda-Olmedo E."/>
            <person name="Cheng J.-F."/>
            <person name="Dominguez A."/>
            <person name="Elias M."/>
            <person name="Eslava A.P."/>
            <person name="Glaser F."/>
            <person name="Grimwood J."/>
            <person name="Gutierrez G."/>
            <person name="Heitman J."/>
            <person name="Henrissat B."/>
            <person name="Iturriaga E.A."/>
            <person name="Lang B.F."/>
            <person name="Lavin J.L."/>
            <person name="Lee S."/>
            <person name="Li W."/>
            <person name="Lindquist E."/>
            <person name="Lopez-Garcia S."/>
            <person name="Luque E.M."/>
            <person name="Marcos A.T."/>
            <person name="Martin J."/>
            <person name="Mccluskey K."/>
            <person name="Medina H.R."/>
            <person name="Miralles-Duran A."/>
            <person name="Miyazaki A."/>
            <person name="Munoz-Torres E."/>
            <person name="Oguiza J.A."/>
            <person name="Ohm R."/>
            <person name="Olmedo M."/>
            <person name="Orejas M."/>
            <person name="Ortiz-Castellanos L."/>
            <person name="Pisabarro A.G."/>
            <person name="Rodriguez-Romero J."/>
            <person name="Ruiz-Herrera J."/>
            <person name="Ruiz-Vazquez R."/>
            <person name="Sanz C."/>
            <person name="Schackwitz W."/>
            <person name="Schmutz J."/>
            <person name="Shahriari M."/>
            <person name="Shelest E."/>
            <person name="Silva-Franco F."/>
            <person name="Soanes D."/>
            <person name="Syed K."/>
            <person name="Tagua V.G."/>
            <person name="Talbot N.J."/>
            <person name="Thon M."/>
            <person name="De Vries R.P."/>
            <person name="Wiebenga A."/>
            <person name="Yadav J.S."/>
            <person name="Braun E.L."/>
            <person name="Baker S."/>
            <person name="Garre V."/>
            <person name="Horwitz B."/>
            <person name="Torres-Martinez S."/>
            <person name="Idnurm A."/>
            <person name="Herrera-Estrella A."/>
            <person name="Gabaldon T."/>
            <person name="Grigoriev I.V."/>
        </authorList>
    </citation>
    <scope>NUCLEOTIDE SEQUENCE [LARGE SCALE GENOMIC DNA]</scope>
    <source>
        <strain evidence="4 5">CBS 277.49</strain>
    </source>
</reference>
<dbReference type="InterPro" id="IPR050776">
    <property type="entry name" value="Ank_Repeat/CDKN_Inhibitor"/>
</dbReference>
<evidence type="ECO:0000256" key="1">
    <source>
        <dbReference type="ARBA" id="ARBA00022737"/>
    </source>
</evidence>
<keyword evidence="2 3" id="KW-0040">ANK repeat</keyword>
<dbReference type="PROSITE" id="PS50297">
    <property type="entry name" value="ANK_REP_REGION"/>
    <property type="match status" value="1"/>
</dbReference>
<evidence type="ECO:0000256" key="2">
    <source>
        <dbReference type="ARBA" id="ARBA00023043"/>
    </source>
</evidence>
<dbReference type="PANTHER" id="PTHR24201">
    <property type="entry name" value="ANK_REP_REGION DOMAIN-CONTAINING PROTEIN"/>
    <property type="match status" value="1"/>
</dbReference>
<dbReference type="SUPFAM" id="SSF48403">
    <property type="entry name" value="Ankyrin repeat"/>
    <property type="match status" value="1"/>
</dbReference>